<proteinExistence type="inferred from homology"/>
<dbReference type="PANTHER" id="PTHR43421:SF1">
    <property type="entry name" value="METALLOPROTEASE PMBA"/>
    <property type="match status" value="1"/>
</dbReference>
<accession>A0A4Q7PP53</accession>
<evidence type="ECO:0000259" key="3">
    <source>
        <dbReference type="Pfam" id="PF19289"/>
    </source>
</evidence>
<gene>
    <name evidence="5" type="ORF">EV209_0375</name>
</gene>
<dbReference type="RefSeq" id="WP_130432487.1">
    <property type="nucleotide sequence ID" value="NZ_SGXF01000001.1"/>
</dbReference>
<dbReference type="GO" id="GO:0006508">
    <property type="term" value="P:proteolysis"/>
    <property type="evidence" value="ECO:0007669"/>
    <property type="project" value="InterPro"/>
</dbReference>
<evidence type="ECO:0000313" key="5">
    <source>
        <dbReference type="EMBL" id="RZT02265.1"/>
    </source>
</evidence>
<dbReference type="InterPro" id="IPR045570">
    <property type="entry name" value="Metalloprtase-TldD/E_cen_dom"/>
</dbReference>
<dbReference type="InterPro" id="IPR035068">
    <property type="entry name" value="TldD/PmbA_N"/>
</dbReference>
<evidence type="ECO:0000313" key="6">
    <source>
        <dbReference type="Proteomes" id="UP000292927"/>
    </source>
</evidence>
<dbReference type="SUPFAM" id="SSF111283">
    <property type="entry name" value="Putative modulator of DNA gyrase, PmbA/TldD"/>
    <property type="match status" value="1"/>
</dbReference>
<evidence type="ECO:0000259" key="4">
    <source>
        <dbReference type="Pfam" id="PF19290"/>
    </source>
</evidence>
<dbReference type="Gene3D" id="3.30.2290.10">
    <property type="entry name" value="PmbA/TldD superfamily"/>
    <property type="match status" value="1"/>
</dbReference>
<organism evidence="5 6">
    <name type="scientific">Cuneatibacter caecimuris</name>
    <dbReference type="NCBI Taxonomy" id="1796618"/>
    <lineage>
        <taxon>Bacteria</taxon>
        <taxon>Bacillati</taxon>
        <taxon>Bacillota</taxon>
        <taxon>Clostridia</taxon>
        <taxon>Lachnospirales</taxon>
        <taxon>Lachnospiraceae</taxon>
        <taxon>Cuneatibacter</taxon>
    </lineage>
</organism>
<name>A0A4Q7PP53_9FIRM</name>
<feature type="domain" description="Metalloprotease TldD/E N-terminal" evidence="2">
    <location>
        <begin position="24"/>
        <end position="88"/>
    </location>
</feature>
<keyword evidence="6" id="KW-1185">Reference proteome</keyword>
<dbReference type="Pfam" id="PF01523">
    <property type="entry name" value="PmbA_TldD_1st"/>
    <property type="match status" value="1"/>
</dbReference>
<dbReference type="InterPro" id="IPR002510">
    <property type="entry name" value="Metalloprtase-TldD/E_N"/>
</dbReference>
<comment type="similarity">
    <text evidence="1">Belongs to the peptidase U62 family.</text>
</comment>
<evidence type="ECO:0000259" key="2">
    <source>
        <dbReference type="Pfam" id="PF01523"/>
    </source>
</evidence>
<feature type="domain" description="Metalloprotease TldD/E C-terminal" evidence="3">
    <location>
        <begin position="224"/>
        <end position="449"/>
    </location>
</feature>
<dbReference type="AlphaFoldDB" id="A0A4Q7PP53"/>
<dbReference type="Proteomes" id="UP000292927">
    <property type="component" value="Unassembled WGS sequence"/>
</dbReference>
<dbReference type="InterPro" id="IPR036059">
    <property type="entry name" value="TldD/PmbA_sf"/>
</dbReference>
<dbReference type="InterPro" id="IPR045569">
    <property type="entry name" value="Metalloprtase-TldD/E_C"/>
</dbReference>
<protein>
    <submittedName>
        <fullName evidence="5">PmbA protein</fullName>
    </submittedName>
</protein>
<feature type="domain" description="Metalloprotease TldD/E central" evidence="4">
    <location>
        <begin position="118"/>
        <end position="212"/>
    </location>
</feature>
<dbReference type="EMBL" id="SGXF01000001">
    <property type="protein sequence ID" value="RZT02265.1"/>
    <property type="molecule type" value="Genomic_DNA"/>
</dbReference>
<dbReference type="PANTHER" id="PTHR43421">
    <property type="entry name" value="METALLOPROTEASE PMBA"/>
    <property type="match status" value="1"/>
</dbReference>
<evidence type="ECO:0000256" key="1">
    <source>
        <dbReference type="ARBA" id="ARBA00005836"/>
    </source>
</evidence>
<dbReference type="InterPro" id="IPR047657">
    <property type="entry name" value="PmbA"/>
</dbReference>
<reference evidence="5 6" key="1">
    <citation type="submission" date="2019-02" db="EMBL/GenBank/DDBJ databases">
        <title>Genomic Encyclopedia of Type Strains, Phase IV (KMG-IV): sequencing the most valuable type-strain genomes for metagenomic binning, comparative biology and taxonomic classification.</title>
        <authorList>
            <person name="Goeker M."/>
        </authorList>
    </citation>
    <scope>NUCLEOTIDE SEQUENCE [LARGE SCALE GENOMIC DNA]</scope>
    <source>
        <strain evidence="5 6">DSM 29486</strain>
    </source>
</reference>
<comment type="caution">
    <text evidence="5">The sequence shown here is derived from an EMBL/GenBank/DDBJ whole genome shotgun (WGS) entry which is preliminary data.</text>
</comment>
<dbReference type="GO" id="GO:0008237">
    <property type="term" value="F:metallopeptidase activity"/>
    <property type="evidence" value="ECO:0007669"/>
    <property type="project" value="InterPro"/>
</dbReference>
<dbReference type="Pfam" id="PF19289">
    <property type="entry name" value="PmbA_TldD_3rd"/>
    <property type="match status" value="1"/>
</dbReference>
<dbReference type="OrthoDB" id="9803618at2"/>
<sequence>MGQKFSEIKKMCAEAAAAAGVKEYELYYTASDSAEIEMQGESVKHLDSSQRSGLCLRVLENGRCGYASTQLFEQEHLEELFIRAKENAAYGLEEPEGHFYTPKAGLSTAERAQEWSSSLPEMIRNGQQLQKEMKSSDRRITDGIRSSLGEESGSRAIFNTNGLDVQEYYHYGITLAMSVMEEEGKMDDDFAYCLGNFADIDMKKLAAEAVEKCGAKMSSGEVVSGKYPVIIEGETFGALLQAYFEIFSGEAAQKGMTLLAGKEGQQIASEIVTITDDPLSGHSVMPCSFDSEGVPARKKHVVEHGRLQTLLHNRGTAWKAGTANTGNAGRAGYASNISVQPYTFYLEPGGKTGEELFAEAGQGIYVTGVTGLHAGANSVTGDFSIQSEGFLIENGRKARAVKNFTIAGNFFDLLKNITDLGDTLKLGMPRGRTRFGSPDVRVQELSVAGKD</sequence>
<dbReference type="Pfam" id="PF19290">
    <property type="entry name" value="PmbA_TldD_2nd"/>
    <property type="match status" value="1"/>
</dbReference>
<dbReference type="GO" id="GO:0005829">
    <property type="term" value="C:cytosol"/>
    <property type="evidence" value="ECO:0007669"/>
    <property type="project" value="TreeGrafter"/>
</dbReference>